<keyword evidence="1" id="KW-0472">Membrane</keyword>
<evidence type="ECO:0000256" key="1">
    <source>
        <dbReference type="SAM" id="Phobius"/>
    </source>
</evidence>
<keyword evidence="1" id="KW-1133">Transmembrane helix</keyword>
<name>A0A363UL97_9GAMM</name>
<keyword evidence="3" id="KW-1185">Reference proteome</keyword>
<protein>
    <submittedName>
        <fullName evidence="2">Uncharacterized protein</fullName>
    </submittedName>
</protein>
<organism evidence="2 3">
    <name type="scientific">Abyssibacter profundi</name>
    <dbReference type="NCBI Taxonomy" id="2182787"/>
    <lineage>
        <taxon>Bacteria</taxon>
        <taxon>Pseudomonadati</taxon>
        <taxon>Pseudomonadota</taxon>
        <taxon>Gammaproteobacteria</taxon>
        <taxon>Chromatiales</taxon>
        <taxon>Oceanococcaceae</taxon>
        <taxon>Abyssibacter</taxon>
    </lineage>
</organism>
<keyword evidence="1" id="KW-0812">Transmembrane</keyword>
<dbReference type="Proteomes" id="UP000251800">
    <property type="component" value="Unassembled WGS sequence"/>
</dbReference>
<dbReference type="EMBL" id="QEQK01000006">
    <property type="protein sequence ID" value="PWN56199.1"/>
    <property type="molecule type" value="Genomic_DNA"/>
</dbReference>
<evidence type="ECO:0000313" key="3">
    <source>
        <dbReference type="Proteomes" id="UP000251800"/>
    </source>
</evidence>
<feature type="transmembrane region" description="Helical" evidence="1">
    <location>
        <begin position="62"/>
        <end position="85"/>
    </location>
</feature>
<dbReference type="AlphaFoldDB" id="A0A363UL97"/>
<accession>A0A363UL97</accession>
<proteinExistence type="predicted"/>
<gene>
    <name evidence="2" type="ORF">DEH80_07960</name>
</gene>
<sequence length="96" mass="10855">MLGFLAAVITILFNFTQTSSFRRYKRRGYLDIFLFCYFLTVASLIITSFLALGNFSHLHHGYLFSAMLASFANNIMQIGLLTFVLCNVARSAAKEI</sequence>
<evidence type="ECO:0000313" key="2">
    <source>
        <dbReference type="EMBL" id="PWN56199.1"/>
    </source>
</evidence>
<feature type="transmembrane region" description="Helical" evidence="1">
    <location>
        <begin position="28"/>
        <end position="50"/>
    </location>
</feature>
<comment type="caution">
    <text evidence="2">The sequence shown here is derived from an EMBL/GenBank/DDBJ whole genome shotgun (WGS) entry which is preliminary data.</text>
</comment>
<reference evidence="2 3" key="1">
    <citation type="submission" date="2018-05" db="EMBL/GenBank/DDBJ databases">
        <title>Abyssibacter profundi OUC007T gen. nov., sp. nov, a marine bacterium isolated from seawater of the Mariana Trench.</title>
        <authorList>
            <person name="Zhou S."/>
        </authorList>
    </citation>
    <scope>NUCLEOTIDE SEQUENCE [LARGE SCALE GENOMIC DNA]</scope>
    <source>
        <strain evidence="2 3">OUC007</strain>
    </source>
</reference>